<accession>A0A2U1QCN1</accession>
<evidence type="ECO:0000259" key="1">
    <source>
        <dbReference type="Pfam" id="PF13966"/>
    </source>
</evidence>
<dbReference type="PANTHER" id="PTHR36617:SF16">
    <property type="entry name" value="OS04G0516500 PROTEIN"/>
    <property type="match status" value="1"/>
</dbReference>
<name>A0A2U1QCN1_ARTAN</name>
<keyword evidence="2" id="KW-0808">Transferase</keyword>
<evidence type="ECO:0000313" key="2">
    <source>
        <dbReference type="EMBL" id="PWA95764.1"/>
    </source>
</evidence>
<gene>
    <name evidence="2" type="ORF">CTI12_AA047710</name>
</gene>
<keyword evidence="3" id="KW-1185">Reference proteome</keyword>
<keyword evidence="2" id="KW-0695">RNA-directed DNA polymerase</keyword>
<dbReference type="AlphaFoldDB" id="A0A2U1QCN1"/>
<dbReference type="PANTHER" id="PTHR36617">
    <property type="entry name" value="PROTEIN, PUTATIVE-RELATED"/>
    <property type="match status" value="1"/>
</dbReference>
<dbReference type="EMBL" id="PKPP01000221">
    <property type="protein sequence ID" value="PWA95764.1"/>
    <property type="molecule type" value="Genomic_DNA"/>
</dbReference>
<comment type="caution">
    <text evidence="2">The sequence shown here is derived from an EMBL/GenBank/DDBJ whole genome shotgun (WGS) entry which is preliminary data.</text>
</comment>
<dbReference type="Proteomes" id="UP000245207">
    <property type="component" value="Unassembled WGS sequence"/>
</dbReference>
<feature type="domain" description="Reverse transcriptase zinc-binding" evidence="1">
    <location>
        <begin position="164"/>
        <end position="229"/>
    </location>
</feature>
<dbReference type="Pfam" id="PF13966">
    <property type="entry name" value="zf-RVT"/>
    <property type="match status" value="1"/>
</dbReference>
<sequence>MSLFFHGFDDLNLKKVLASEFVRDDGVWARIVKSINSLNEKGTIPFSTLKRKVNDGTGTTFWHDSWICDTPLAIKFPRLFHLEINQDCLVSEKGNGEWIWNWSRPIRGGTIGSHLGELQNLVSNVHLGEATDEWQWNVLNQNLFTVKHTRLHIDQLILPSEAPSTRWCKSNPKKVNILVWRILRNRIPSRWNLSRKGVELSSLACPICSKHLETSHHLFWTCDLASAIWDLIFKWVDHYPNAVSSSTEVFSWLDNLNIRASRKLELESIIGVVVWVIWKFRNQLVFGKMDWHQKDLFDNITSYSFL</sequence>
<protein>
    <submittedName>
        <fullName evidence="2">Reverse transcriptase zinc-binding domain-containing protein</fullName>
    </submittedName>
</protein>
<dbReference type="OrthoDB" id="696485at2759"/>
<dbReference type="InterPro" id="IPR026960">
    <property type="entry name" value="RVT-Znf"/>
</dbReference>
<reference evidence="2 3" key="1">
    <citation type="journal article" date="2018" name="Mol. Plant">
        <title>The genome of Artemisia annua provides insight into the evolution of Asteraceae family and artemisinin biosynthesis.</title>
        <authorList>
            <person name="Shen Q."/>
            <person name="Zhang L."/>
            <person name="Liao Z."/>
            <person name="Wang S."/>
            <person name="Yan T."/>
            <person name="Shi P."/>
            <person name="Liu M."/>
            <person name="Fu X."/>
            <person name="Pan Q."/>
            <person name="Wang Y."/>
            <person name="Lv Z."/>
            <person name="Lu X."/>
            <person name="Zhang F."/>
            <person name="Jiang W."/>
            <person name="Ma Y."/>
            <person name="Chen M."/>
            <person name="Hao X."/>
            <person name="Li L."/>
            <person name="Tang Y."/>
            <person name="Lv G."/>
            <person name="Zhou Y."/>
            <person name="Sun X."/>
            <person name="Brodelius P.E."/>
            <person name="Rose J.K.C."/>
            <person name="Tang K."/>
        </authorList>
    </citation>
    <scope>NUCLEOTIDE SEQUENCE [LARGE SCALE GENOMIC DNA]</scope>
    <source>
        <strain evidence="3">cv. Huhao1</strain>
        <tissue evidence="2">Leaf</tissue>
    </source>
</reference>
<dbReference type="STRING" id="35608.A0A2U1QCN1"/>
<proteinExistence type="predicted"/>
<evidence type="ECO:0000313" key="3">
    <source>
        <dbReference type="Proteomes" id="UP000245207"/>
    </source>
</evidence>
<keyword evidence="2" id="KW-0548">Nucleotidyltransferase</keyword>
<organism evidence="2 3">
    <name type="scientific">Artemisia annua</name>
    <name type="common">Sweet wormwood</name>
    <dbReference type="NCBI Taxonomy" id="35608"/>
    <lineage>
        <taxon>Eukaryota</taxon>
        <taxon>Viridiplantae</taxon>
        <taxon>Streptophyta</taxon>
        <taxon>Embryophyta</taxon>
        <taxon>Tracheophyta</taxon>
        <taxon>Spermatophyta</taxon>
        <taxon>Magnoliopsida</taxon>
        <taxon>eudicotyledons</taxon>
        <taxon>Gunneridae</taxon>
        <taxon>Pentapetalae</taxon>
        <taxon>asterids</taxon>
        <taxon>campanulids</taxon>
        <taxon>Asterales</taxon>
        <taxon>Asteraceae</taxon>
        <taxon>Asteroideae</taxon>
        <taxon>Anthemideae</taxon>
        <taxon>Artemisiinae</taxon>
        <taxon>Artemisia</taxon>
    </lineage>
</organism>
<dbReference type="GO" id="GO:0003964">
    <property type="term" value="F:RNA-directed DNA polymerase activity"/>
    <property type="evidence" value="ECO:0007669"/>
    <property type="project" value="UniProtKB-KW"/>
</dbReference>